<dbReference type="Proteomes" id="UP000005273">
    <property type="component" value="Unassembled WGS sequence"/>
</dbReference>
<dbReference type="InterPro" id="IPR033940">
    <property type="entry name" value="IPMI_Swivel"/>
</dbReference>
<comment type="similarity">
    <text evidence="1 3">Belongs to the LeuD family. LeuD type 2 subfamily.</text>
</comment>
<reference evidence="6" key="1">
    <citation type="submission" date="2012-09" db="EMBL/GenBank/DDBJ databases">
        <authorList>
            <person name="Weinstock G."/>
            <person name="Sodergren E."/>
            <person name="Clifton S."/>
            <person name="Fulton L."/>
            <person name="Fulton B."/>
            <person name="Courtney L."/>
            <person name="Fronick C."/>
            <person name="Harrison M."/>
            <person name="Strong C."/>
            <person name="Farmer C."/>
            <person name="Delehaunty K."/>
            <person name="Markovic C."/>
            <person name="Hall O."/>
            <person name="Minx P."/>
            <person name="Tomlinson C."/>
            <person name="Mitreva M."/>
            <person name="Nelson J."/>
            <person name="Hou S."/>
            <person name="Wollam A."/>
            <person name="Pepin K.H."/>
            <person name="Johnson M."/>
            <person name="Bhonagiri V."/>
            <person name="Nash W.E."/>
            <person name="Suruliraj S."/>
            <person name="Warren W."/>
            <person name="Chinwalla A."/>
            <person name="Mardis E.R."/>
            <person name="Wilson R.K."/>
        </authorList>
    </citation>
    <scope>NUCLEOTIDE SEQUENCE [LARGE SCALE GENOMIC DNA]</scope>
    <source>
        <strain evidence="6">OS1</strain>
    </source>
</reference>
<keyword evidence="5" id="KW-0413">Isomerase</keyword>
<keyword evidence="2 3" id="KW-0456">Lyase</keyword>
<dbReference type="HAMAP" id="MF_01032">
    <property type="entry name" value="LeuD_type2"/>
    <property type="match status" value="1"/>
</dbReference>
<protein>
    <recommendedName>
        <fullName evidence="3">3-isopropylmalate dehydratase small subunit</fullName>
        <ecNumber evidence="3">4.2.1.33</ecNumber>
    </recommendedName>
    <alternativeName>
        <fullName evidence="3">Alpha-IPM isomerase</fullName>
        <shortName evidence="3">IPMI</shortName>
    </alternativeName>
    <alternativeName>
        <fullName evidence="3">Isopropylmalate isomerase</fullName>
    </alternativeName>
</protein>
<evidence type="ECO:0000256" key="3">
    <source>
        <dbReference type="HAMAP-Rule" id="MF_01032"/>
    </source>
</evidence>
<evidence type="ECO:0000313" key="6">
    <source>
        <dbReference type="Proteomes" id="UP000005273"/>
    </source>
</evidence>
<dbReference type="GO" id="GO:0016853">
    <property type="term" value="F:isomerase activity"/>
    <property type="evidence" value="ECO:0007669"/>
    <property type="project" value="UniProtKB-KW"/>
</dbReference>
<feature type="domain" description="Aconitase A/isopropylmalate dehydratase small subunit swivel" evidence="4">
    <location>
        <begin position="38"/>
        <end position="109"/>
    </location>
</feature>
<comment type="catalytic activity">
    <reaction evidence="3">
        <text>(2R,3S)-3-isopropylmalate = (2S)-2-isopropylmalate</text>
        <dbReference type="Rhea" id="RHEA:32287"/>
        <dbReference type="ChEBI" id="CHEBI:1178"/>
        <dbReference type="ChEBI" id="CHEBI:35121"/>
        <dbReference type="EC" id="4.2.1.33"/>
    </reaction>
</comment>
<keyword evidence="3" id="KW-0100">Branched-chain amino acid biosynthesis</keyword>
<name>A0A0T5X8H9_9BACT</name>
<dbReference type="NCBIfam" id="TIGR02087">
    <property type="entry name" value="LEUD_arch"/>
    <property type="match status" value="1"/>
</dbReference>
<dbReference type="CDD" id="cd01577">
    <property type="entry name" value="IPMI_Swivel"/>
    <property type="match status" value="1"/>
</dbReference>
<dbReference type="PANTHER" id="PTHR43345:SF2">
    <property type="entry name" value="3-ISOPROPYLMALATE DEHYDRATASE SMALL SUBUNIT 1"/>
    <property type="match status" value="1"/>
</dbReference>
<comment type="subunit">
    <text evidence="3">Heterodimer of LeuC and LeuD.</text>
</comment>
<dbReference type="PANTHER" id="PTHR43345">
    <property type="entry name" value="3-ISOPROPYLMALATE DEHYDRATASE SMALL SUBUNIT 2-RELATED-RELATED"/>
    <property type="match status" value="1"/>
</dbReference>
<dbReference type="GO" id="GO:0003861">
    <property type="term" value="F:3-isopropylmalate dehydratase activity"/>
    <property type="evidence" value="ECO:0007669"/>
    <property type="project" value="UniProtKB-UniRule"/>
</dbReference>
<dbReference type="EC" id="4.2.1.33" evidence="3"/>
<dbReference type="eggNOG" id="COG0066">
    <property type="taxonomic scope" value="Bacteria"/>
</dbReference>
<proteinExistence type="inferred from homology"/>
<dbReference type="EMBL" id="ACJX03000001">
    <property type="protein sequence ID" value="KRT34546.1"/>
    <property type="molecule type" value="Genomic_DNA"/>
</dbReference>
<dbReference type="SUPFAM" id="SSF52016">
    <property type="entry name" value="LeuD/IlvD-like"/>
    <property type="match status" value="1"/>
</dbReference>
<accession>A0A0T5X8H9</accession>
<dbReference type="AlphaFoldDB" id="A0A0T5X8H9"/>
<dbReference type="InterPro" id="IPR000573">
    <property type="entry name" value="AconitaseA/IPMdHydase_ssu_swvl"/>
</dbReference>
<sequence length="168" mass="18299">MAMDAIKGVVHIFGNNIDTDQIYPGRYLELTEPQDIAKHAMEGADEAFPSKVKPGDIIVAGKNFGCGSSREHAVITLLAAGVKAVIAKSFARIFYRNAINRGLCVVEIPDLDLSKIQDGLSVSVDVREGRAAFSNGYEARFVPFSDHILEIFEAGGVIPLYKSKTEER</sequence>
<evidence type="ECO:0000313" key="5">
    <source>
        <dbReference type="EMBL" id="KRT34546.1"/>
    </source>
</evidence>
<comment type="function">
    <text evidence="3">Catalyzes the isomerization between 2-isopropylmalate and 3-isopropylmalate, via the formation of 2-isopropylmaleate.</text>
</comment>
<dbReference type="Gene3D" id="3.20.19.10">
    <property type="entry name" value="Aconitase, domain 4"/>
    <property type="match status" value="1"/>
</dbReference>
<organism evidence="5 6">
    <name type="scientific">Acetomicrobium hydrogeniformans ATCC BAA-1850</name>
    <dbReference type="NCBI Taxonomy" id="592015"/>
    <lineage>
        <taxon>Bacteria</taxon>
        <taxon>Thermotogati</taxon>
        <taxon>Synergistota</taxon>
        <taxon>Synergistia</taxon>
        <taxon>Synergistales</taxon>
        <taxon>Acetomicrobiaceae</taxon>
        <taxon>Acetomicrobium</taxon>
    </lineage>
</organism>
<dbReference type="InterPro" id="IPR050075">
    <property type="entry name" value="LeuD"/>
</dbReference>
<comment type="pathway">
    <text evidence="3">Amino-acid biosynthesis; L-leucine biosynthesis; L-leucine from 3-methyl-2-oxobutanoate: step 2/4.</text>
</comment>
<evidence type="ECO:0000259" key="4">
    <source>
        <dbReference type="Pfam" id="PF00694"/>
    </source>
</evidence>
<dbReference type="InterPro" id="IPR011827">
    <property type="entry name" value="LeuD_type2/HacB/DmdB"/>
</dbReference>
<dbReference type="OrthoDB" id="9777465at2"/>
<dbReference type="GO" id="GO:0009098">
    <property type="term" value="P:L-leucine biosynthetic process"/>
    <property type="evidence" value="ECO:0007669"/>
    <property type="project" value="UniProtKB-UniRule"/>
</dbReference>
<keyword evidence="6" id="KW-1185">Reference proteome</keyword>
<dbReference type="InterPro" id="IPR015928">
    <property type="entry name" value="Aconitase/3IPM_dehydase_swvl"/>
</dbReference>
<evidence type="ECO:0000256" key="2">
    <source>
        <dbReference type="ARBA" id="ARBA00023239"/>
    </source>
</evidence>
<keyword evidence="3" id="KW-0028">Amino-acid biosynthesis</keyword>
<comment type="caution">
    <text evidence="5">The sequence shown here is derived from an EMBL/GenBank/DDBJ whole genome shotgun (WGS) entry which is preliminary data.</text>
</comment>
<dbReference type="STRING" id="592015.HMPREF1705_03684"/>
<dbReference type="Pfam" id="PF00694">
    <property type="entry name" value="Aconitase_C"/>
    <property type="match status" value="1"/>
</dbReference>
<dbReference type="UniPathway" id="UPA00048">
    <property type="reaction ID" value="UER00071"/>
</dbReference>
<gene>
    <name evidence="3" type="primary">leuD</name>
    <name evidence="5" type="ORF">HMPREF1705_03684</name>
</gene>
<evidence type="ECO:0000256" key="1">
    <source>
        <dbReference type="ARBA" id="ARBA00009869"/>
    </source>
</evidence>
<keyword evidence="3" id="KW-0432">Leucine biosynthesis</keyword>